<name>A0A8T2VDF0_CERRI</name>
<gene>
    <name evidence="2" type="ORF">KP509_02G050300</name>
</gene>
<keyword evidence="1" id="KW-0812">Transmembrane</keyword>
<dbReference type="PANTHER" id="PTHR34201">
    <property type="entry name" value="GLYCINE-RICH PROTEIN"/>
    <property type="match status" value="1"/>
</dbReference>
<dbReference type="InterPro" id="IPR053288">
    <property type="entry name" value="TGD_Bridge_Protein"/>
</dbReference>
<feature type="transmembrane region" description="Helical" evidence="1">
    <location>
        <begin position="93"/>
        <end position="112"/>
    </location>
</feature>
<sequence length="189" mass="20865">MEDLKDWRSNADGVPDVVDKLEVYSPDTVKKQSLSRFSLFDFLWILWKLPVMYSTDLGRLGPGFGCGVGFGFGIGFGIIGGAGIGFGLPGLQFGFGFGAGFGFGVGFGYGIGKGLAYDEHGKHCNLPRWDFRKRAKNLVTLEELHLPAVRALPLVEKEDSASLWDQFLQNSNLAFDFLDENNKKHKHVD</sequence>
<dbReference type="AlphaFoldDB" id="A0A8T2VDF0"/>
<dbReference type="OMA" id="GWAYDES"/>
<evidence type="ECO:0000313" key="3">
    <source>
        <dbReference type="Proteomes" id="UP000825935"/>
    </source>
</evidence>
<keyword evidence="1" id="KW-1133">Transmembrane helix</keyword>
<comment type="caution">
    <text evidence="2">The sequence shown here is derived from an EMBL/GenBank/DDBJ whole genome shotgun (WGS) entry which is preliminary data.</text>
</comment>
<feature type="transmembrane region" description="Helical" evidence="1">
    <location>
        <begin position="63"/>
        <end position="87"/>
    </location>
</feature>
<protein>
    <submittedName>
        <fullName evidence="2">Uncharacterized protein</fullName>
    </submittedName>
</protein>
<keyword evidence="3" id="KW-1185">Reference proteome</keyword>
<keyword evidence="1" id="KW-0472">Membrane</keyword>
<reference evidence="2" key="1">
    <citation type="submission" date="2021-08" db="EMBL/GenBank/DDBJ databases">
        <title>WGS assembly of Ceratopteris richardii.</title>
        <authorList>
            <person name="Marchant D.B."/>
            <person name="Chen G."/>
            <person name="Jenkins J."/>
            <person name="Shu S."/>
            <person name="Leebens-Mack J."/>
            <person name="Grimwood J."/>
            <person name="Schmutz J."/>
            <person name="Soltis P."/>
            <person name="Soltis D."/>
            <person name="Chen Z.-H."/>
        </authorList>
    </citation>
    <scope>NUCLEOTIDE SEQUENCE</scope>
    <source>
        <strain evidence="2">Whitten #5841</strain>
        <tissue evidence="2">Leaf</tissue>
    </source>
</reference>
<dbReference type="OrthoDB" id="10561630at2759"/>
<accession>A0A8T2VDF0</accession>
<evidence type="ECO:0000313" key="2">
    <source>
        <dbReference type="EMBL" id="KAH7443773.1"/>
    </source>
</evidence>
<dbReference type="EMBL" id="CM035407">
    <property type="protein sequence ID" value="KAH7443773.1"/>
    <property type="molecule type" value="Genomic_DNA"/>
</dbReference>
<proteinExistence type="predicted"/>
<dbReference type="PANTHER" id="PTHR34201:SF1">
    <property type="entry name" value="GLYCINE-RICH PROTEIN"/>
    <property type="match status" value="1"/>
</dbReference>
<evidence type="ECO:0000256" key="1">
    <source>
        <dbReference type="SAM" id="Phobius"/>
    </source>
</evidence>
<organism evidence="2 3">
    <name type="scientific">Ceratopteris richardii</name>
    <name type="common">Triangle waterfern</name>
    <dbReference type="NCBI Taxonomy" id="49495"/>
    <lineage>
        <taxon>Eukaryota</taxon>
        <taxon>Viridiplantae</taxon>
        <taxon>Streptophyta</taxon>
        <taxon>Embryophyta</taxon>
        <taxon>Tracheophyta</taxon>
        <taxon>Polypodiopsida</taxon>
        <taxon>Polypodiidae</taxon>
        <taxon>Polypodiales</taxon>
        <taxon>Pteridineae</taxon>
        <taxon>Pteridaceae</taxon>
        <taxon>Parkerioideae</taxon>
        <taxon>Ceratopteris</taxon>
    </lineage>
</organism>
<dbReference type="Proteomes" id="UP000825935">
    <property type="component" value="Chromosome 2"/>
</dbReference>